<organism evidence="3 4">
    <name type="scientific">Halovivax cerinus</name>
    <dbReference type="NCBI Taxonomy" id="1487865"/>
    <lineage>
        <taxon>Archaea</taxon>
        <taxon>Methanobacteriati</taxon>
        <taxon>Methanobacteriota</taxon>
        <taxon>Stenosarchaea group</taxon>
        <taxon>Halobacteria</taxon>
        <taxon>Halobacteriales</taxon>
        <taxon>Natrialbaceae</taxon>
        <taxon>Halovivax</taxon>
    </lineage>
</organism>
<proteinExistence type="predicted"/>
<dbReference type="AlphaFoldDB" id="A0ABD5NT91"/>
<feature type="region of interest" description="Disordered" evidence="1">
    <location>
        <begin position="272"/>
        <end position="317"/>
    </location>
</feature>
<dbReference type="SUPFAM" id="SSF51126">
    <property type="entry name" value="Pectin lyase-like"/>
    <property type="match status" value="1"/>
</dbReference>
<dbReference type="InterPro" id="IPR011050">
    <property type="entry name" value="Pectin_lyase_fold/virulence"/>
</dbReference>
<dbReference type="Gene3D" id="2.160.20.10">
    <property type="entry name" value="Single-stranded right-handed beta-helix, Pectin lyase-like"/>
    <property type="match status" value="1"/>
</dbReference>
<name>A0ABD5NT91_9EURY</name>
<dbReference type="RefSeq" id="WP_256532522.1">
    <property type="nucleotide sequence ID" value="NZ_CP101824.1"/>
</dbReference>
<dbReference type="PROSITE" id="PS51318">
    <property type="entry name" value="TAT"/>
    <property type="match status" value="1"/>
</dbReference>
<dbReference type="GeneID" id="73901614"/>
<dbReference type="Proteomes" id="UP001595846">
    <property type="component" value="Unassembled WGS sequence"/>
</dbReference>
<reference evidence="3 4" key="1">
    <citation type="journal article" date="2019" name="Int. J. Syst. Evol. Microbiol.">
        <title>The Global Catalogue of Microorganisms (GCM) 10K type strain sequencing project: providing services to taxonomists for standard genome sequencing and annotation.</title>
        <authorList>
            <consortium name="The Broad Institute Genomics Platform"/>
            <consortium name="The Broad Institute Genome Sequencing Center for Infectious Disease"/>
            <person name="Wu L."/>
            <person name="Ma J."/>
        </authorList>
    </citation>
    <scope>NUCLEOTIDE SEQUENCE [LARGE SCALE GENOMIC DNA]</scope>
    <source>
        <strain evidence="3 4">IBRC-M 10256</strain>
    </source>
</reference>
<accession>A0ABD5NT91</accession>
<keyword evidence="4" id="KW-1185">Reference proteome</keyword>
<evidence type="ECO:0000259" key="2">
    <source>
        <dbReference type="Pfam" id="PF13229"/>
    </source>
</evidence>
<comment type="caution">
    <text evidence="3">The sequence shown here is derived from an EMBL/GenBank/DDBJ whole genome shotgun (WGS) entry which is preliminary data.</text>
</comment>
<dbReference type="EMBL" id="JBHSAQ010000016">
    <property type="protein sequence ID" value="MFC3960244.1"/>
    <property type="molecule type" value="Genomic_DNA"/>
</dbReference>
<feature type="compositionally biased region" description="Acidic residues" evidence="1">
    <location>
        <begin position="301"/>
        <end position="316"/>
    </location>
</feature>
<evidence type="ECO:0000313" key="4">
    <source>
        <dbReference type="Proteomes" id="UP001595846"/>
    </source>
</evidence>
<dbReference type="InterPro" id="IPR006311">
    <property type="entry name" value="TAT_signal"/>
</dbReference>
<evidence type="ECO:0000256" key="1">
    <source>
        <dbReference type="SAM" id="MobiDB-lite"/>
    </source>
</evidence>
<dbReference type="Pfam" id="PF13229">
    <property type="entry name" value="Beta_helix"/>
    <property type="match status" value="1"/>
</dbReference>
<protein>
    <submittedName>
        <fullName evidence="3">Right-handed parallel beta-helix repeat-containing protein</fullName>
    </submittedName>
</protein>
<sequence length="737" mass="77938">MTKDETSRLADTGLDRRSYLKAATGIAGLAALGTSASAATDYEEIVVDSGETYRKSLSDGETWENVVLDITAPGAGYSITATADDWTVRNVGVRGDWDHDPGSQQFIVRTDSADATGLVENVYLGDGTQGGGDPGGLFVHARHAGTVTIRNCNIQGFPDNGIYGSAPGTSHGNGGVVRIENTYVADCGSSGLRIGSDGSSVENCVAWDCDRGLWCLFSDELEAIDSNFGASGFDIRVGSGSQESGGPYGELSVTNTRWESEQLERSQNAIHGSSAGAPAHRGPDALGAPTSPEAAASGDGSGDEPAPEPEPEPEFPEDGHLVAFVTEPDASYASHEFYADGPVSFAEAPYDSPSGKSIEGGTYTNRDFVEETDDGWHAGGTTGGGAGDAYVVEGPVTSVTVDQPDVMWIELDGERVSEDELVSKTGGDQDDEETGVESDLVAFVTEPDAAYASHEFYADGPVSFAEAPYDSPSGGSIEGGTYTSRDFVEEVDGTWHAGGVTGGGAGDAYAVEGPVTSVSVDQPDVMWIELNGERVSEAELVERTGGDPGDDPESETHTLEVAGQFDYRVEVSGEIRPAESHARWLSEGEAYGDDWAEWWLSGSDSARTVWEFTGEITSLEIDDHDGTTELRTLAVDGEELDHGEYVDTGPHRLDVAGQFAYRVEVSGEIRPADAHAKWLNEGDAYGDDWAEWWLSGSESARTVWEFTGDITSLDVGDYDGVTDVRALTVDGEPVEEV</sequence>
<feature type="domain" description="Right handed beta helix" evidence="2">
    <location>
        <begin position="139"/>
        <end position="220"/>
    </location>
</feature>
<evidence type="ECO:0000313" key="3">
    <source>
        <dbReference type="EMBL" id="MFC3960244.1"/>
    </source>
</evidence>
<gene>
    <name evidence="3" type="ORF">ACFOUR_17965</name>
</gene>
<dbReference type="InterPro" id="IPR012334">
    <property type="entry name" value="Pectin_lyas_fold"/>
</dbReference>
<dbReference type="InterPro" id="IPR039448">
    <property type="entry name" value="Beta_helix"/>
</dbReference>